<reference evidence="1 2" key="1">
    <citation type="journal article" date="2019" name="Front. Microbiol.">
        <title>Ammonia Oxidation by the Arctic Terrestrial Thaumarchaeote Candidatus Nitrosocosmicus arcticus Is Stimulated by Increasing Temperatures.</title>
        <authorList>
            <person name="Alves R.J.E."/>
            <person name="Kerou M."/>
            <person name="Zappe A."/>
            <person name="Bittner R."/>
            <person name="Abby S.S."/>
            <person name="Schmidt H.A."/>
            <person name="Pfeifer K."/>
            <person name="Schleper C."/>
        </authorList>
    </citation>
    <scope>NUCLEOTIDE SEQUENCE [LARGE SCALE GENOMIC DNA]</scope>
    <source>
        <strain evidence="1 2">Kfb</strain>
    </source>
</reference>
<sequence length="101" mass="11998">MSNAIYLKKGKKDDKPWYVNHPTYINKGLRIIDDMTYSEIYQMYDNEEFRCDTCGKPLKDEGELDIPVKDHINHLLNPQIIWSCMDCINEDFKKGRILMHT</sequence>
<organism evidence="1 2">
    <name type="scientific">Candidatus Nitrosocosmicus arcticus</name>
    <dbReference type="NCBI Taxonomy" id="2035267"/>
    <lineage>
        <taxon>Archaea</taxon>
        <taxon>Nitrososphaerota</taxon>
        <taxon>Nitrososphaeria</taxon>
        <taxon>Nitrososphaerales</taxon>
        <taxon>Nitrososphaeraceae</taxon>
        <taxon>Candidatus Nitrosocosmicus</taxon>
    </lineage>
</organism>
<evidence type="ECO:0000313" key="2">
    <source>
        <dbReference type="Proteomes" id="UP000315289"/>
    </source>
</evidence>
<proteinExistence type="predicted"/>
<comment type="caution">
    <text evidence="1">The sequence shown here is derived from an EMBL/GenBank/DDBJ whole genome shotgun (WGS) entry which is preliminary data.</text>
</comment>
<accession>A0A557SZ76</accession>
<protein>
    <submittedName>
        <fullName evidence="1">Uncharacterized protein</fullName>
    </submittedName>
</protein>
<name>A0A557SZ76_9ARCH</name>
<gene>
    <name evidence="1" type="ORF">NARC_10315</name>
</gene>
<dbReference type="Proteomes" id="UP000315289">
    <property type="component" value="Unassembled WGS sequence"/>
</dbReference>
<dbReference type="AlphaFoldDB" id="A0A557SZ76"/>
<evidence type="ECO:0000313" key="1">
    <source>
        <dbReference type="EMBL" id="TVP41909.1"/>
    </source>
</evidence>
<keyword evidence="2" id="KW-1185">Reference proteome</keyword>
<dbReference type="RefSeq" id="WP_144728433.1">
    <property type="nucleotide sequence ID" value="NZ_ML675578.1"/>
</dbReference>
<dbReference type="EMBL" id="VOAH01000001">
    <property type="protein sequence ID" value="TVP41909.1"/>
    <property type="molecule type" value="Genomic_DNA"/>
</dbReference>